<dbReference type="PATRIC" id="fig|1246301.3.peg.6695"/>
<organism evidence="2 3">
    <name type="scientific">Variovorax paradoxus B4</name>
    <dbReference type="NCBI Taxonomy" id="1246301"/>
    <lineage>
        <taxon>Bacteria</taxon>
        <taxon>Pseudomonadati</taxon>
        <taxon>Pseudomonadota</taxon>
        <taxon>Betaproteobacteria</taxon>
        <taxon>Burkholderiales</taxon>
        <taxon>Comamonadaceae</taxon>
        <taxon>Variovorax</taxon>
    </lineage>
</organism>
<dbReference type="EMBL" id="CP003912">
    <property type="protein sequence ID" value="AGU53735.1"/>
    <property type="molecule type" value="Genomic_DNA"/>
</dbReference>
<feature type="chain" id="PRO_5004596430" evidence="1">
    <location>
        <begin position="23"/>
        <end position="107"/>
    </location>
</feature>
<dbReference type="RefSeq" id="WP_021004560.1">
    <property type="nucleotide sequence ID" value="NC_022234.1"/>
</dbReference>
<dbReference type="AlphaFoldDB" id="T1XNN8"/>
<dbReference type="OrthoDB" id="6931506at2"/>
<gene>
    <name evidence="2" type="ORF">VAPA_2c11810</name>
</gene>
<keyword evidence="1" id="KW-0732">Signal</keyword>
<protein>
    <submittedName>
        <fullName evidence="2">Putative membrane protein</fullName>
    </submittedName>
</protein>
<feature type="signal peptide" evidence="1">
    <location>
        <begin position="1"/>
        <end position="22"/>
    </location>
</feature>
<dbReference type="HOGENOM" id="CLU_155701_0_0_4"/>
<evidence type="ECO:0000256" key="1">
    <source>
        <dbReference type="SAM" id="SignalP"/>
    </source>
</evidence>
<accession>T1XNN8</accession>
<sequence>MSIRATAVLVLFSAIAAPSAFAYDDDSKKRWRRGDWQSNWRDDRWARPCEVKQESKRGEFKREVKCKDGVGATWQGEWKDEFQDGPCKVKLEASREVFKEEVKCKER</sequence>
<dbReference type="KEGG" id="vpd:VAPA_2c11810"/>
<name>T1XNN8_VARPD</name>
<reference evidence="2 3" key="1">
    <citation type="submission" date="2012-10" db="EMBL/GenBank/DDBJ databases">
        <title>Genome sequence of Variovorax paradoxus B4.</title>
        <authorList>
            <person name="Schuldes J."/>
            <person name="Brandt U."/>
            <person name="Hiessl S."/>
            <person name="Wuebbeler J.H."/>
            <person name="Thuermer A."/>
            <person name="Steinbuechel A."/>
            <person name="Daniel R."/>
        </authorList>
    </citation>
    <scope>NUCLEOTIDE SEQUENCE [LARGE SCALE GENOMIC DNA]</scope>
    <source>
        <strain evidence="2 3">B4</strain>
    </source>
</reference>
<proteinExistence type="predicted"/>
<dbReference type="Proteomes" id="UP000016223">
    <property type="component" value="Chromosome 2"/>
</dbReference>
<evidence type="ECO:0000313" key="2">
    <source>
        <dbReference type="EMBL" id="AGU53735.1"/>
    </source>
</evidence>
<evidence type="ECO:0000313" key="3">
    <source>
        <dbReference type="Proteomes" id="UP000016223"/>
    </source>
</evidence>